<evidence type="ECO:0000313" key="1">
    <source>
        <dbReference type="EMBL" id="PTM44789.1"/>
    </source>
</evidence>
<comment type="caution">
    <text evidence="1">The sequence shown here is derived from an EMBL/GenBank/DDBJ whole genome shotgun (WGS) entry which is preliminary data.</text>
</comment>
<accession>A0A2T4YMZ6</accession>
<evidence type="ECO:0000313" key="2">
    <source>
        <dbReference type="Proteomes" id="UP000240996"/>
    </source>
</evidence>
<dbReference type="RefSeq" id="WP_167396777.1">
    <property type="nucleotide sequence ID" value="NZ_PZZN01000003.1"/>
</dbReference>
<sequence length="53" mass="5736">MNIIMICIACAACFLLGHAHAVWQRHRFIQSLFSGRDAAAYGAVVCDAEGNVL</sequence>
<organism evidence="1 2">
    <name type="scientific">Sphingomonas aerolata</name>
    <dbReference type="NCBI Taxonomy" id="185951"/>
    <lineage>
        <taxon>Bacteria</taxon>
        <taxon>Pseudomonadati</taxon>
        <taxon>Pseudomonadota</taxon>
        <taxon>Alphaproteobacteria</taxon>
        <taxon>Sphingomonadales</taxon>
        <taxon>Sphingomonadaceae</taxon>
        <taxon>Sphingomonas</taxon>
    </lineage>
</organism>
<protein>
    <submittedName>
        <fullName evidence="1">Uncharacterized protein</fullName>
    </submittedName>
</protein>
<reference evidence="1 2" key="1">
    <citation type="submission" date="2018-04" db="EMBL/GenBank/DDBJ databases">
        <title>Genomic Encyclopedia of Type Strains, Phase III (KMG-III): the genomes of soil and plant-associated and newly described type strains.</title>
        <authorList>
            <person name="Whitman W."/>
        </authorList>
    </citation>
    <scope>NUCLEOTIDE SEQUENCE [LARGE SCALE GENOMIC DNA]</scope>
    <source>
        <strain evidence="1 2">NW12</strain>
    </source>
</reference>
<dbReference type="Proteomes" id="UP000240996">
    <property type="component" value="Unassembled WGS sequence"/>
</dbReference>
<name>A0A2T4YMZ6_9SPHN</name>
<dbReference type="AlphaFoldDB" id="A0A2T4YMZ6"/>
<gene>
    <name evidence="1" type="ORF">C8J24_2999</name>
</gene>
<keyword evidence="2" id="KW-1185">Reference proteome</keyword>
<proteinExistence type="predicted"/>
<dbReference type="EMBL" id="PZZN01000003">
    <property type="protein sequence ID" value="PTM44789.1"/>
    <property type="molecule type" value="Genomic_DNA"/>
</dbReference>